<feature type="transmembrane region" description="Helical" evidence="7">
    <location>
        <begin position="456"/>
        <end position="474"/>
    </location>
</feature>
<reference evidence="10" key="1">
    <citation type="journal article" date="2019" name="Int. J. Syst. Evol. Microbiol.">
        <title>The Global Catalogue of Microorganisms (GCM) 10K type strain sequencing project: providing services to taxonomists for standard genome sequencing and annotation.</title>
        <authorList>
            <consortium name="The Broad Institute Genomics Platform"/>
            <consortium name="The Broad Institute Genome Sequencing Center for Infectious Disease"/>
            <person name="Wu L."/>
            <person name="Ma J."/>
        </authorList>
    </citation>
    <scope>NUCLEOTIDE SEQUENCE [LARGE SCALE GENOMIC DNA]</scope>
    <source>
        <strain evidence="10">JCM 3115</strain>
    </source>
</reference>
<feature type="transmembrane region" description="Helical" evidence="7">
    <location>
        <begin position="70"/>
        <end position="95"/>
    </location>
</feature>
<keyword evidence="4 7" id="KW-0812">Transmembrane</keyword>
<keyword evidence="10" id="KW-1185">Reference proteome</keyword>
<proteinExistence type="predicted"/>
<evidence type="ECO:0000256" key="2">
    <source>
        <dbReference type="ARBA" id="ARBA00022448"/>
    </source>
</evidence>
<evidence type="ECO:0000259" key="8">
    <source>
        <dbReference type="PROSITE" id="PS50850"/>
    </source>
</evidence>
<feature type="transmembrane region" description="Helical" evidence="7">
    <location>
        <begin position="480"/>
        <end position="500"/>
    </location>
</feature>
<dbReference type="Gene3D" id="1.20.1250.20">
    <property type="entry name" value="MFS general substrate transporter like domains"/>
    <property type="match status" value="1"/>
</dbReference>
<feature type="domain" description="Major facilitator superfamily (MFS) profile" evidence="8">
    <location>
        <begin position="72"/>
        <end position="505"/>
    </location>
</feature>
<feature type="transmembrane region" description="Helical" evidence="7">
    <location>
        <begin position="291"/>
        <end position="308"/>
    </location>
</feature>
<dbReference type="Pfam" id="PF07690">
    <property type="entry name" value="MFS_1"/>
    <property type="match status" value="1"/>
</dbReference>
<dbReference type="SUPFAM" id="SSF103473">
    <property type="entry name" value="MFS general substrate transporter"/>
    <property type="match status" value="1"/>
</dbReference>
<keyword evidence="5 7" id="KW-1133">Transmembrane helix</keyword>
<evidence type="ECO:0000256" key="7">
    <source>
        <dbReference type="SAM" id="Phobius"/>
    </source>
</evidence>
<keyword evidence="2" id="KW-0813">Transport</keyword>
<evidence type="ECO:0000256" key="4">
    <source>
        <dbReference type="ARBA" id="ARBA00022692"/>
    </source>
</evidence>
<feature type="transmembrane region" description="Helical" evidence="7">
    <location>
        <begin position="107"/>
        <end position="126"/>
    </location>
</feature>
<dbReference type="Proteomes" id="UP000611554">
    <property type="component" value="Unassembled WGS sequence"/>
</dbReference>
<feature type="transmembrane region" description="Helical" evidence="7">
    <location>
        <begin position="387"/>
        <end position="409"/>
    </location>
</feature>
<name>A0ABQ2QLW7_9ACTN</name>
<evidence type="ECO:0000313" key="10">
    <source>
        <dbReference type="Proteomes" id="UP000611554"/>
    </source>
</evidence>
<feature type="transmembrane region" description="Helical" evidence="7">
    <location>
        <begin position="264"/>
        <end position="285"/>
    </location>
</feature>
<evidence type="ECO:0000256" key="1">
    <source>
        <dbReference type="ARBA" id="ARBA00004651"/>
    </source>
</evidence>
<organism evidence="9 10">
    <name type="scientific">Streptosporangium pseudovulgare</name>
    <dbReference type="NCBI Taxonomy" id="35765"/>
    <lineage>
        <taxon>Bacteria</taxon>
        <taxon>Bacillati</taxon>
        <taxon>Actinomycetota</taxon>
        <taxon>Actinomycetes</taxon>
        <taxon>Streptosporangiales</taxon>
        <taxon>Streptosporangiaceae</taxon>
        <taxon>Streptosporangium</taxon>
    </lineage>
</organism>
<dbReference type="InterPro" id="IPR020846">
    <property type="entry name" value="MFS_dom"/>
</dbReference>
<protein>
    <submittedName>
        <fullName evidence="9">MFS transporter</fullName>
    </submittedName>
</protein>
<evidence type="ECO:0000256" key="3">
    <source>
        <dbReference type="ARBA" id="ARBA00022475"/>
    </source>
</evidence>
<feature type="transmembrane region" description="Helical" evidence="7">
    <location>
        <begin position="223"/>
        <end position="243"/>
    </location>
</feature>
<accession>A0ABQ2QLW7</accession>
<keyword evidence="3" id="KW-1003">Cell membrane</keyword>
<feature type="transmembrane region" description="Helical" evidence="7">
    <location>
        <begin position="362"/>
        <end position="380"/>
    </location>
</feature>
<gene>
    <name evidence="9" type="ORF">GCM10010140_12780</name>
</gene>
<dbReference type="InterPro" id="IPR011701">
    <property type="entry name" value="MFS"/>
</dbReference>
<dbReference type="PANTHER" id="PTHR42718">
    <property type="entry name" value="MAJOR FACILITATOR SUPERFAMILY MULTIDRUG TRANSPORTER MFSC"/>
    <property type="match status" value="1"/>
</dbReference>
<feature type="transmembrane region" description="Helical" evidence="7">
    <location>
        <begin position="161"/>
        <end position="183"/>
    </location>
</feature>
<feature type="transmembrane region" description="Helical" evidence="7">
    <location>
        <begin position="195"/>
        <end position="217"/>
    </location>
</feature>
<sequence>MSRTWWYSAMAVLPTSLASRRIVRPATPSSSMTRWAAATMSALEIFGGRPVREGILPCYFLYMYRNSRGAAAVAVLAYGVAVGTLQMTVMVPLLPLLQQRLGASLTSVSWTLTAGLLSGAVSIPLLSRLGDMYGRRAMSLVALALLVAGSVLSAVSETLTLVIVGRVLQGTAAPLLPLAIGLVREALPAPRLPTAIGVLSATIGVGSGGGMILAGLVDGDHRLVFWILAGLAASGFALVTAVVREDRRAARRQAGDRPDLLGAALVSTWLVCLLLAISKGAAWGWTSPPTLSLLAGAAVVAGTWVVTARRTASPLIEIPMLVHRGTVGATVASFLLGFALFAAIMTISAFAQETLGASVLQVGLYLLPTTVLMLAVSVLAGPLMRRFTASALVAGGATLVAVATLWPAVQRGGGLPLYGAATVLGLGIGLGYAALGTMAVEHVEPSKTAVAGGVNALVRVVGSSLAGAVGATVLSSAGPGWSFTLAATAALFAAVFAALYGNLSRKAETA</sequence>
<keyword evidence="6 7" id="KW-0472">Membrane</keyword>
<comment type="subcellular location">
    <subcellularLocation>
        <location evidence="1">Cell membrane</location>
        <topology evidence="1">Multi-pass membrane protein</topology>
    </subcellularLocation>
</comment>
<comment type="caution">
    <text evidence="9">The sequence shown here is derived from an EMBL/GenBank/DDBJ whole genome shotgun (WGS) entry which is preliminary data.</text>
</comment>
<evidence type="ECO:0000256" key="6">
    <source>
        <dbReference type="ARBA" id="ARBA00023136"/>
    </source>
</evidence>
<feature type="transmembrane region" description="Helical" evidence="7">
    <location>
        <begin position="138"/>
        <end position="155"/>
    </location>
</feature>
<evidence type="ECO:0000313" key="9">
    <source>
        <dbReference type="EMBL" id="GGP84967.1"/>
    </source>
</evidence>
<dbReference type="PROSITE" id="PS50850">
    <property type="entry name" value="MFS"/>
    <property type="match status" value="1"/>
</dbReference>
<dbReference type="PANTHER" id="PTHR42718:SF46">
    <property type="entry name" value="BLR6921 PROTEIN"/>
    <property type="match status" value="1"/>
</dbReference>
<dbReference type="EMBL" id="BMQJ01000002">
    <property type="protein sequence ID" value="GGP84967.1"/>
    <property type="molecule type" value="Genomic_DNA"/>
</dbReference>
<evidence type="ECO:0000256" key="5">
    <source>
        <dbReference type="ARBA" id="ARBA00022989"/>
    </source>
</evidence>
<dbReference type="InterPro" id="IPR036259">
    <property type="entry name" value="MFS_trans_sf"/>
</dbReference>
<feature type="transmembrane region" description="Helical" evidence="7">
    <location>
        <begin position="329"/>
        <end position="350"/>
    </location>
</feature>
<feature type="transmembrane region" description="Helical" evidence="7">
    <location>
        <begin position="415"/>
        <end position="435"/>
    </location>
</feature>